<dbReference type="GeneID" id="14871511"/>
<evidence type="ECO:0000313" key="2">
    <source>
        <dbReference type="EMBL" id="EGG19686.1"/>
    </source>
</evidence>
<organism evidence="2 3">
    <name type="scientific">Cavenderia fasciculata</name>
    <name type="common">Slime mold</name>
    <name type="synonym">Dictyostelium fasciculatum</name>
    <dbReference type="NCBI Taxonomy" id="261658"/>
    <lineage>
        <taxon>Eukaryota</taxon>
        <taxon>Amoebozoa</taxon>
        <taxon>Evosea</taxon>
        <taxon>Eumycetozoa</taxon>
        <taxon>Dictyostelia</taxon>
        <taxon>Acytosteliales</taxon>
        <taxon>Cavenderiaceae</taxon>
        <taxon>Cavenderia</taxon>
    </lineage>
</organism>
<keyword evidence="1" id="KW-0472">Membrane</keyword>
<evidence type="ECO:0000256" key="1">
    <source>
        <dbReference type="SAM" id="Phobius"/>
    </source>
</evidence>
<name>F4PY26_CACFS</name>
<accession>F4PY26</accession>
<keyword evidence="1" id="KW-0812">Transmembrane</keyword>
<gene>
    <name evidence="2" type="ORF">DFA_00264</name>
</gene>
<dbReference type="RefSeq" id="XP_004357980.1">
    <property type="nucleotide sequence ID" value="XM_004357923.1"/>
</dbReference>
<evidence type="ECO:0000313" key="3">
    <source>
        <dbReference type="Proteomes" id="UP000007797"/>
    </source>
</evidence>
<dbReference type="EMBL" id="GL883014">
    <property type="protein sequence ID" value="EGG19686.1"/>
    <property type="molecule type" value="Genomic_DNA"/>
</dbReference>
<feature type="transmembrane region" description="Helical" evidence="1">
    <location>
        <begin position="12"/>
        <end position="34"/>
    </location>
</feature>
<evidence type="ECO:0008006" key="4">
    <source>
        <dbReference type="Google" id="ProtNLM"/>
    </source>
</evidence>
<dbReference type="PROSITE" id="PS51257">
    <property type="entry name" value="PROKAR_LIPOPROTEIN"/>
    <property type="match status" value="1"/>
</dbReference>
<keyword evidence="3" id="KW-1185">Reference proteome</keyword>
<dbReference type="Proteomes" id="UP000007797">
    <property type="component" value="Unassembled WGS sequence"/>
</dbReference>
<dbReference type="AlphaFoldDB" id="F4PY26"/>
<dbReference type="KEGG" id="dfa:DFA_00264"/>
<reference evidence="3" key="1">
    <citation type="journal article" date="2011" name="Genome Res.">
        <title>Phylogeny-wide analysis of social amoeba genomes highlights ancient origins for complex intercellular communication.</title>
        <authorList>
            <person name="Heidel A.J."/>
            <person name="Lawal H.M."/>
            <person name="Felder M."/>
            <person name="Schilde C."/>
            <person name="Helps N.R."/>
            <person name="Tunggal B."/>
            <person name="Rivero F."/>
            <person name="John U."/>
            <person name="Schleicher M."/>
            <person name="Eichinger L."/>
            <person name="Platzer M."/>
            <person name="Noegel A.A."/>
            <person name="Schaap P."/>
            <person name="Gloeckner G."/>
        </authorList>
    </citation>
    <scope>NUCLEOTIDE SEQUENCE [LARGE SCALE GENOMIC DNA]</scope>
    <source>
        <strain evidence="3">SH3</strain>
    </source>
</reference>
<sequence length="428" mass="49804">MNASRLVSKIKYIFGNQYVIPATLTLACVAFRFVDSSEMLSIVNDEEMEEEEENNNIIQDLFENYPFNIGYVISRIEYLVYVTNNSYTVCRRLATPESIRLLVQIAYRQNRARVECLEMATNHQRDFHFITLFSSLVESPIIVLVSNLIRHFSRVQDIPFYELIRYANWCGFPIKIMVGNMLAKYLIEHNNTYQVAYTYTTHKVLGLFKELLEHEVANEFADIRRASLLVVHHLPTLKDTEEDMIPVLRGQTAPSFMSNLYYKLNTGTDIIPDIWFSSLPVFFGTTMAWKKSGGSIKYTACVGLAIATFEYTRWKSTDLTETLLKKYTNRSSQFFDLTIGGFTLFHNFWIFKQCPLAIIGYYGGRYILNIGLQLKKRIRYRYYLQSNLYKTHCQSKFIPPTSLEYLSNLLLQQYQPQPLPSPSNLIQP</sequence>
<keyword evidence="1" id="KW-1133">Transmembrane helix</keyword>
<protein>
    <recommendedName>
        <fullName evidence="4">Transmembrane protein</fullName>
    </recommendedName>
</protein>
<proteinExistence type="predicted"/>